<feature type="non-terminal residue" evidence="1">
    <location>
        <position position="1"/>
    </location>
</feature>
<comment type="caution">
    <text evidence="1">The sequence shown here is derived from an EMBL/GenBank/DDBJ whole genome shotgun (WGS) entry which is preliminary data.</text>
</comment>
<dbReference type="EMBL" id="JBJGEB010000103">
    <property type="protein sequence ID" value="MFK7643238.1"/>
    <property type="molecule type" value="Genomic_DNA"/>
</dbReference>
<sequence length="70" mass="8515">HRLVRRLWFSIKPTYRTVEGRAATYEAADKLIRETGHLEDPNRWDIWPEREDHNQQIGVVFIRRRERVCA</sequence>
<organism evidence="1 2">
    <name type="scientific">Neisseria oralis</name>
    <dbReference type="NCBI Taxonomy" id="1107316"/>
    <lineage>
        <taxon>Bacteria</taxon>
        <taxon>Pseudomonadati</taxon>
        <taxon>Pseudomonadota</taxon>
        <taxon>Betaproteobacteria</taxon>
        <taxon>Neisseriales</taxon>
        <taxon>Neisseriaceae</taxon>
        <taxon>Neisseria</taxon>
    </lineage>
</organism>
<gene>
    <name evidence="1" type="ORF">ACI43T_12240</name>
</gene>
<protein>
    <submittedName>
        <fullName evidence="1">Uncharacterized protein</fullName>
    </submittedName>
</protein>
<reference evidence="1 2" key="1">
    <citation type="submission" date="2024-11" db="EMBL/GenBank/DDBJ databases">
        <authorList>
            <person name="Mikucki A.G."/>
            <person name="Kahler C.M."/>
        </authorList>
    </citation>
    <scope>NUCLEOTIDE SEQUENCE [LARGE SCALE GENOMIC DNA]</scope>
    <source>
        <strain evidence="1 2">EXNM717</strain>
    </source>
</reference>
<evidence type="ECO:0000313" key="2">
    <source>
        <dbReference type="Proteomes" id="UP001621964"/>
    </source>
</evidence>
<dbReference type="Proteomes" id="UP001621964">
    <property type="component" value="Unassembled WGS sequence"/>
</dbReference>
<keyword evidence="2" id="KW-1185">Reference proteome</keyword>
<dbReference type="RefSeq" id="WP_405387399.1">
    <property type="nucleotide sequence ID" value="NZ_JBJGEB010000103.1"/>
</dbReference>
<evidence type="ECO:0000313" key="1">
    <source>
        <dbReference type="EMBL" id="MFK7643238.1"/>
    </source>
</evidence>
<accession>A0ABW8Q7M7</accession>
<proteinExistence type="predicted"/>
<name>A0ABW8Q7M7_9NEIS</name>